<evidence type="ECO:0000256" key="6">
    <source>
        <dbReference type="ARBA" id="ARBA00022989"/>
    </source>
</evidence>
<gene>
    <name evidence="10" type="ORF">SAMN04488050_113132</name>
</gene>
<feature type="transmembrane region" description="Helical" evidence="9">
    <location>
        <begin position="57"/>
        <end position="78"/>
    </location>
</feature>
<dbReference type="RefSeq" id="WP_092428986.1">
    <property type="nucleotide sequence ID" value="NZ_FNCL01000013.1"/>
</dbReference>
<dbReference type="GO" id="GO:0022857">
    <property type="term" value="F:transmembrane transporter activity"/>
    <property type="evidence" value="ECO:0007669"/>
    <property type="project" value="InterPro"/>
</dbReference>
<reference evidence="11" key="1">
    <citation type="submission" date="2016-10" db="EMBL/GenBank/DDBJ databases">
        <authorList>
            <person name="Varghese N."/>
            <person name="Submissions S."/>
        </authorList>
    </citation>
    <scope>NUCLEOTIDE SEQUENCE [LARGE SCALE GENOMIC DNA]</scope>
    <source>
        <strain evidence="11">DSM 26894</strain>
    </source>
</reference>
<keyword evidence="11" id="KW-1185">Reference proteome</keyword>
<keyword evidence="5" id="KW-0029">Amino-acid transport</keyword>
<feature type="transmembrane region" description="Helical" evidence="9">
    <location>
        <begin position="262"/>
        <end position="284"/>
    </location>
</feature>
<dbReference type="PANTHER" id="PTHR11795:SF445">
    <property type="entry name" value="AMINO ACID ABC TRANSPORTER PERMEASE PROTEIN"/>
    <property type="match status" value="1"/>
</dbReference>
<evidence type="ECO:0000256" key="2">
    <source>
        <dbReference type="ARBA" id="ARBA00022448"/>
    </source>
</evidence>
<keyword evidence="6 9" id="KW-1133">Transmembrane helix</keyword>
<evidence type="ECO:0000256" key="1">
    <source>
        <dbReference type="ARBA" id="ARBA00004651"/>
    </source>
</evidence>
<keyword evidence="4 9" id="KW-0812">Transmembrane</keyword>
<feature type="transmembrane region" description="Helical" evidence="9">
    <location>
        <begin position="90"/>
        <end position="115"/>
    </location>
</feature>
<organism evidence="10 11">
    <name type="scientific">Alloyangia pacifica</name>
    <dbReference type="NCBI Taxonomy" id="311180"/>
    <lineage>
        <taxon>Bacteria</taxon>
        <taxon>Pseudomonadati</taxon>
        <taxon>Pseudomonadota</taxon>
        <taxon>Alphaproteobacteria</taxon>
        <taxon>Rhodobacterales</taxon>
        <taxon>Roseobacteraceae</taxon>
        <taxon>Alloyangia</taxon>
    </lineage>
</organism>
<keyword evidence="7 9" id="KW-0472">Membrane</keyword>
<evidence type="ECO:0000256" key="9">
    <source>
        <dbReference type="SAM" id="Phobius"/>
    </source>
</evidence>
<evidence type="ECO:0000256" key="5">
    <source>
        <dbReference type="ARBA" id="ARBA00022970"/>
    </source>
</evidence>
<comment type="similarity">
    <text evidence="8">Belongs to the binding-protein-dependent transport system permease family. LivHM subfamily.</text>
</comment>
<evidence type="ECO:0000256" key="7">
    <source>
        <dbReference type="ARBA" id="ARBA00023136"/>
    </source>
</evidence>
<dbReference type="GO" id="GO:0005886">
    <property type="term" value="C:plasma membrane"/>
    <property type="evidence" value="ECO:0007669"/>
    <property type="project" value="UniProtKB-SubCell"/>
</dbReference>
<evidence type="ECO:0000313" key="11">
    <source>
        <dbReference type="Proteomes" id="UP000199392"/>
    </source>
</evidence>
<evidence type="ECO:0000256" key="3">
    <source>
        <dbReference type="ARBA" id="ARBA00022475"/>
    </source>
</evidence>
<dbReference type="PANTHER" id="PTHR11795">
    <property type="entry name" value="BRANCHED-CHAIN AMINO ACID TRANSPORT SYSTEM PERMEASE PROTEIN LIVH"/>
    <property type="match status" value="1"/>
</dbReference>
<sequence>MIQFLIDTIIRALDLALIAVALSGVYSLIKFPNVALVQYAVVGAFVGMLLQQAGLPLVLALPVSAIFVGLVAVIFNVLLFERLLTEGSAIALIGSLALSMILSAVFLLAFGPAAYRFDLAVAPAMRVLGARITVHQLSTLAITVAALGGFAAILFFTRLGREMRATATNKVLASASGIDTRRVINATVFLSGVLAALGGMTLAMRGSVSIDLGTQMLLPVFAAAILGGLGNALGAIAGALVISAAETFVTNTNFGVLTGTDFLFLPASYAQTASFALLVGFLLLRPSGLFTSEVSRV</sequence>
<dbReference type="STRING" id="311180.SAMN04488050_113132"/>
<accession>A0A1I6VXF4</accession>
<dbReference type="EMBL" id="FOZW01000013">
    <property type="protein sequence ID" value="SFT18373.1"/>
    <property type="molecule type" value="Genomic_DNA"/>
</dbReference>
<dbReference type="CDD" id="cd06582">
    <property type="entry name" value="TM_PBP1_LivH_like"/>
    <property type="match status" value="1"/>
</dbReference>
<feature type="transmembrane region" description="Helical" evidence="9">
    <location>
        <begin position="136"/>
        <end position="156"/>
    </location>
</feature>
<dbReference type="Pfam" id="PF02653">
    <property type="entry name" value="BPD_transp_2"/>
    <property type="match status" value="1"/>
</dbReference>
<comment type="subcellular location">
    <subcellularLocation>
        <location evidence="1">Cell membrane</location>
        <topology evidence="1">Multi-pass membrane protein</topology>
    </subcellularLocation>
</comment>
<keyword evidence="3" id="KW-1003">Cell membrane</keyword>
<dbReference type="InterPro" id="IPR001851">
    <property type="entry name" value="ABC_transp_permease"/>
</dbReference>
<feature type="transmembrane region" description="Helical" evidence="9">
    <location>
        <begin position="183"/>
        <end position="204"/>
    </location>
</feature>
<dbReference type="Proteomes" id="UP000199392">
    <property type="component" value="Unassembled WGS sequence"/>
</dbReference>
<keyword evidence="2" id="KW-0813">Transport</keyword>
<protein>
    <submittedName>
        <fullName evidence="10">Branched-chain amino acid transport system permease protein</fullName>
    </submittedName>
</protein>
<name>A0A1I6VXF4_9RHOB</name>
<feature type="transmembrane region" description="Helical" evidence="9">
    <location>
        <begin position="216"/>
        <end position="242"/>
    </location>
</feature>
<dbReference type="OrthoDB" id="9807115at2"/>
<evidence type="ECO:0000256" key="8">
    <source>
        <dbReference type="ARBA" id="ARBA00037998"/>
    </source>
</evidence>
<evidence type="ECO:0000313" key="10">
    <source>
        <dbReference type="EMBL" id="SFT18373.1"/>
    </source>
</evidence>
<evidence type="ECO:0000256" key="4">
    <source>
        <dbReference type="ARBA" id="ARBA00022692"/>
    </source>
</evidence>
<dbReference type="GO" id="GO:0006865">
    <property type="term" value="P:amino acid transport"/>
    <property type="evidence" value="ECO:0007669"/>
    <property type="project" value="UniProtKB-KW"/>
</dbReference>
<proteinExistence type="inferred from homology"/>
<dbReference type="InterPro" id="IPR052157">
    <property type="entry name" value="BCAA_transport_permease"/>
</dbReference>
<dbReference type="AlphaFoldDB" id="A0A1I6VXF4"/>